<dbReference type="RefSeq" id="XP_075104839.1">
    <property type="nucleotide sequence ID" value="XM_075248738.1"/>
</dbReference>
<accession>A0AC58U651</accession>
<proteinExistence type="predicted"/>
<feature type="non-terminal residue" evidence="2">
    <location>
        <position position="103"/>
    </location>
</feature>
<evidence type="ECO:0000313" key="1">
    <source>
        <dbReference type="Proteomes" id="UP000790787"/>
    </source>
</evidence>
<evidence type="ECO:0000313" key="2">
    <source>
        <dbReference type="RefSeq" id="XP_075104839.1"/>
    </source>
</evidence>
<reference evidence="2" key="1">
    <citation type="submission" date="2025-08" db="UniProtKB">
        <authorList>
            <consortium name="RefSeq"/>
        </authorList>
    </citation>
    <scope>IDENTIFICATION</scope>
    <source>
        <tissue evidence="2">Leaf</tissue>
    </source>
</reference>
<sequence length="103" mass="12558">MKVGEMSMFRWMCEHTRLDKIKNEDIQEKLGLAPIDEKMREAMVRWFGHMRMRSQDDPVMRFQRLSLAVMRRGRGRPTKYWSKVIRQDTTQLQSFEDMALYRK</sequence>
<name>A0AC58U651_TOBAC</name>
<protein>
    <submittedName>
        <fullName evidence="2">Uncharacterized protein LOC142178921</fullName>
    </submittedName>
</protein>
<organism evidence="1 2">
    <name type="scientific">Nicotiana tabacum</name>
    <name type="common">Common tobacco</name>
    <dbReference type="NCBI Taxonomy" id="4097"/>
    <lineage>
        <taxon>Eukaryota</taxon>
        <taxon>Viridiplantae</taxon>
        <taxon>Streptophyta</taxon>
        <taxon>Embryophyta</taxon>
        <taxon>Tracheophyta</taxon>
        <taxon>Spermatophyta</taxon>
        <taxon>Magnoliopsida</taxon>
        <taxon>eudicotyledons</taxon>
        <taxon>Gunneridae</taxon>
        <taxon>Pentapetalae</taxon>
        <taxon>asterids</taxon>
        <taxon>lamiids</taxon>
        <taxon>Solanales</taxon>
        <taxon>Solanaceae</taxon>
        <taxon>Nicotianoideae</taxon>
        <taxon>Nicotianeae</taxon>
        <taxon>Nicotiana</taxon>
    </lineage>
</organism>
<dbReference type="Proteomes" id="UP000790787">
    <property type="component" value="Unplaced"/>
</dbReference>
<gene>
    <name evidence="2" type="primary">LOC142178921</name>
</gene>
<keyword evidence="1" id="KW-1185">Reference proteome</keyword>